<sequence length="112" mass="12151">MARSPRVTSRVPGSILGRTLPRPVLVLELVESKRDLVCSQGYFVRLHVWFTPWAVLAAVCGNCSLEGITASPEMLLRVVSSSSDRGGRPAAKSRARLRRSIKSSCAQTSRAA</sequence>
<keyword evidence="3" id="KW-1185">Reference proteome</keyword>
<feature type="region of interest" description="Disordered" evidence="1">
    <location>
        <begin position="80"/>
        <end position="112"/>
    </location>
</feature>
<evidence type="ECO:0000313" key="2">
    <source>
        <dbReference type="EMBL" id="MED6223671.1"/>
    </source>
</evidence>
<name>A0ABU6ZNU8_9FABA</name>
<dbReference type="EMBL" id="JASCZI010272856">
    <property type="protein sequence ID" value="MED6223671.1"/>
    <property type="molecule type" value="Genomic_DNA"/>
</dbReference>
<evidence type="ECO:0000256" key="1">
    <source>
        <dbReference type="SAM" id="MobiDB-lite"/>
    </source>
</evidence>
<comment type="caution">
    <text evidence="2">The sequence shown here is derived from an EMBL/GenBank/DDBJ whole genome shotgun (WGS) entry which is preliminary data.</text>
</comment>
<gene>
    <name evidence="2" type="ORF">PIB30_076303</name>
</gene>
<feature type="compositionally biased region" description="Polar residues" evidence="1">
    <location>
        <begin position="102"/>
        <end position="112"/>
    </location>
</feature>
<protein>
    <submittedName>
        <fullName evidence="2">Uncharacterized protein</fullName>
    </submittedName>
</protein>
<reference evidence="2 3" key="1">
    <citation type="journal article" date="2023" name="Plants (Basel)">
        <title>Bridging the Gap: Combining Genomics and Transcriptomics Approaches to Understand Stylosanthes scabra, an Orphan Legume from the Brazilian Caatinga.</title>
        <authorList>
            <person name="Ferreira-Neto J.R.C."/>
            <person name="da Silva M.D."/>
            <person name="Binneck E."/>
            <person name="de Melo N.F."/>
            <person name="da Silva R.H."/>
            <person name="de Melo A.L.T.M."/>
            <person name="Pandolfi V."/>
            <person name="Bustamante F.O."/>
            <person name="Brasileiro-Vidal A.C."/>
            <person name="Benko-Iseppon A.M."/>
        </authorList>
    </citation>
    <scope>NUCLEOTIDE SEQUENCE [LARGE SCALE GENOMIC DNA]</scope>
    <source>
        <tissue evidence="2">Leaves</tissue>
    </source>
</reference>
<dbReference type="Proteomes" id="UP001341840">
    <property type="component" value="Unassembled WGS sequence"/>
</dbReference>
<accession>A0ABU6ZNU8</accession>
<feature type="compositionally biased region" description="Basic residues" evidence="1">
    <location>
        <begin position="91"/>
        <end position="101"/>
    </location>
</feature>
<evidence type="ECO:0000313" key="3">
    <source>
        <dbReference type="Proteomes" id="UP001341840"/>
    </source>
</evidence>
<proteinExistence type="predicted"/>
<organism evidence="2 3">
    <name type="scientific">Stylosanthes scabra</name>
    <dbReference type="NCBI Taxonomy" id="79078"/>
    <lineage>
        <taxon>Eukaryota</taxon>
        <taxon>Viridiplantae</taxon>
        <taxon>Streptophyta</taxon>
        <taxon>Embryophyta</taxon>
        <taxon>Tracheophyta</taxon>
        <taxon>Spermatophyta</taxon>
        <taxon>Magnoliopsida</taxon>
        <taxon>eudicotyledons</taxon>
        <taxon>Gunneridae</taxon>
        <taxon>Pentapetalae</taxon>
        <taxon>rosids</taxon>
        <taxon>fabids</taxon>
        <taxon>Fabales</taxon>
        <taxon>Fabaceae</taxon>
        <taxon>Papilionoideae</taxon>
        <taxon>50 kb inversion clade</taxon>
        <taxon>dalbergioids sensu lato</taxon>
        <taxon>Dalbergieae</taxon>
        <taxon>Pterocarpus clade</taxon>
        <taxon>Stylosanthes</taxon>
    </lineage>
</organism>